<dbReference type="InterPro" id="IPR056924">
    <property type="entry name" value="SH3_Tf2-1"/>
</dbReference>
<dbReference type="AlphaFoldDB" id="A0AAE1W753"/>
<reference evidence="2" key="1">
    <citation type="submission" date="2020-06" db="EMBL/GenBank/DDBJ databases">
        <authorList>
            <person name="Li T."/>
            <person name="Hu X."/>
            <person name="Zhang T."/>
            <person name="Song X."/>
            <person name="Zhang H."/>
            <person name="Dai N."/>
            <person name="Sheng W."/>
            <person name="Hou X."/>
            <person name="Wei L."/>
        </authorList>
    </citation>
    <scope>NUCLEOTIDE SEQUENCE</scope>
    <source>
        <strain evidence="2">K16</strain>
        <tissue evidence="2">Leaf</tissue>
    </source>
</reference>
<name>A0AAE1W753_9LAMI</name>
<keyword evidence="3" id="KW-1185">Reference proteome</keyword>
<evidence type="ECO:0000313" key="2">
    <source>
        <dbReference type="EMBL" id="KAK4387982.1"/>
    </source>
</evidence>
<evidence type="ECO:0000313" key="3">
    <source>
        <dbReference type="Proteomes" id="UP001289374"/>
    </source>
</evidence>
<dbReference type="EMBL" id="JACGWL010000014">
    <property type="protein sequence ID" value="KAK4387982.1"/>
    <property type="molecule type" value="Genomic_DNA"/>
</dbReference>
<reference evidence="2" key="2">
    <citation type="journal article" date="2024" name="Plant">
        <title>Genomic evolution and insights into agronomic trait innovations of Sesamum species.</title>
        <authorList>
            <person name="Miao H."/>
            <person name="Wang L."/>
            <person name="Qu L."/>
            <person name="Liu H."/>
            <person name="Sun Y."/>
            <person name="Le M."/>
            <person name="Wang Q."/>
            <person name="Wei S."/>
            <person name="Zheng Y."/>
            <person name="Lin W."/>
            <person name="Duan Y."/>
            <person name="Cao H."/>
            <person name="Xiong S."/>
            <person name="Wang X."/>
            <person name="Wei L."/>
            <person name="Li C."/>
            <person name="Ma Q."/>
            <person name="Ju M."/>
            <person name="Zhao R."/>
            <person name="Li G."/>
            <person name="Mu C."/>
            <person name="Tian Q."/>
            <person name="Mei H."/>
            <person name="Zhang T."/>
            <person name="Gao T."/>
            <person name="Zhang H."/>
        </authorList>
    </citation>
    <scope>NUCLEOTIDE SEQUENCE</scope>
    <source>
        <strain evidence="2">K16</strain>
    </source>
</reference>
<protein>
    <recommendedName>
        <fullName evidence="1">Tf2-1-like SH3-like domain-containing protein</fullName>
    </recommendedName>
</protein>
<dbReference type="PANTHER" id="PTHR46148:SF54">
    <property type="entry name" value="RETROTRANSPOSON-LIKE PROTEIN"/>
    <property type="match status" value="1"/>
</dbReference>
<sequence>MARPPPTIAAHVLGSSPIAALDDAFFCRDHILYKDKHHLSLTRFQMKQQTDRHRQTCVFNIGDWGLLRLQAYRQHLVHCPSSHKLTKRFFGSFQIHRHIGEVTYKLDLPEGSCVHPVFHVSLLKLFHDNTPTATDSLPSDSLTLTPDPQPLDILGQRSIQMPVGPQT</sequence>
<comment type="caution">
    <text evidence="2">The sequence shown here is derived from an EMBL/GenBank/DDBJ whole genome shotgun (WGS) entry which is preliminary data.</text>
</comment>
<feature type="domain" description="Tf2-1-like SH3-like" evidence="1">
    <location>
        <begin position="62"/>
        <end position="126"/>
    </location>
</feature>
<dbReference type="PANTHER" id="PTHR46148">
    <property type="entry name" value="CHROMO DOMAIN-CONTAINING PROTEIN"/>
    <property type="match status" value="1"/>
</dbReference>
<organism evidence="2 3">
    <name type="scientific">Sesamum angolense</name>
    <dbReference type="NCBI Taxonomy" id="2727404"/>
    <lineage>
        <taxon>Eukaryota</taxon>
        <taxon>Viridiplantae</taxon>
        <taxon>Streptophyta</taxon>
        <taxon>Embryophyta</taxon>
        <taxon>Tracheophyta</taxon>
        <taxon>Spermatophyta</taxon>
        <taxon>Magnoliopsida</taxon>
        <taxon>eudicotyledons</taxon>
        <taxon>Gunneridae</taxon>
        <taxon>Pentapetalae</taxon>
        <taxon>asterids</taxon>
        <taxon>lamiids</taxon>
        <taxon>Lamiales</taxon>
        <taxon>Pedaliaceae</taxon>
        <taxon>Sesamum</taxon>
    </lineage>
</organism>
<accession>A0AAE1W753</accession>
<dbReference type="Pfam" id="PF24626">
    <property type="entry name" value="SH3_Tf2-1"/>
    <property type="match status" value="1"/>
</dbReference>
<gene>
    <name evidence="2" type="ORF">Sango_2404800</name>
</gene>
<evidence type="ECO:0000259" key="1">
    <source>
        <dbReference type="Pfam" id="PF24626"/>
    </source>
</evidence>
<dbReference type="Proteomes" id="UP001289374">
    <property type="component" value="Unassembled WGS sequence"/>
</dbReference>
<proteinExistence type="predicted"/>